<sequence length="55" mass="6677">MEYDKLHERYNELLRTHIDHVERTKFLMGTEMFDMANSLPVASKNNKFVFFNFGY</sequence>
<keyword evidence="2" id="KW-1185">Reference proteome</keyword>
<dbReference type="EMBL" id="CAVMJV010000031">
    <property type="protein sequence ID" value="CAK5077054.1"/>
    <property type="molecule type" value="Genomic_DNA"/>
</dbReference>
<evidence type="ECO:0000313" key="2">
    <source>
        <dbReference type="Proteomes" id="UP001497535"/>
    </source>
</evidence>
<dbReference type="Proteomes" id="UP001497535">
    <property type="component" value="Unassembled WGS sequence"/>
</dbReference>
<gene>
    <name evidence="1" type="ORF">MENTE1834_LOCUS23945</name>
</gene>
<reference evidence="1" key="1">
    <citation type="submission" date="2023-11" db="EMBL/GenBank/DDBJ databases">
        <authorList>
            <person name="Poullet M."/>
        </authorList>
    </citation>
    <scope>NUCLEOTIDE SEQUENCE</scope>
    <source>
        <strain evidence="1">E1834</strain>
    </source>
</reference>
<accession>A0ACB0ZEQ3</accession>
<proteinExistence type="predicted"/>
<organism evidence="1 2">
    <name type="scientific">Meloidogyne enterolobii</name>
    <name type="common">Root-knot nematode worm</name>
    <name type="synonym">Meloidogyne mayaguensis</name>
    <dbReference type="NCBI Taxonomy" id="390850"/>
    <lineage>
        <taxon>Eukaryota</taxon>
        <taxon>Metazoa</taxon>
        <taxon>Ecdysozoa</taxon>
        <taxon>Nematoda</taxon>
        <taxon>Chromadorea</taxon>
        <taxon>Rhabditida</taxon>
        <taxon>Tylenchina</taxon>
        <taxon>Tylenchomorpha</taxon>
        <taxon>Tylenchoidea</taxon>
        <taxon>Meloidogynidae</taxon>
        <taxon>Meloidogyninae</taxon>
        <taxon>Meloidogyne</taxon>
    </lineage>
</organism>
<comment type="caution">
    <text evidence="1">The sequence shown here is derived from an EMBL/GenBank/DDBJ whole genome shotgun (WGS) entry which is preliminary data.</text>
</comment>
<protein>
    <submittedName>
        <fullName evidence="1">Uncharacterized protein</fullName>
    </submittedName>
</protein>
<name>A0ACB0ZEQ3_MELEN</name>
<evidence type="ECO:0000313" key="1">
    <source>
        <dbReference type="EMBL" id="CAK5077054.1"/>
    </source>
</evidence>